<sequence>MGMECTCGVLVNAVSRRNNVRFQGQMGTVKGDLTYMANICVTSLDTSSLSLQFTDTETMSGKNSFTFIANSITCVECKREGQNCVVTVTGTGLVNNVQFPFEAVFRDQVASANVDIVQSFVITGFFNQNGAAPVAQGSIVALGCGEE</sequence>
<name>A0ABW0TXW0_9BACL</name>
<accession>A0ABW0TXW0</accession>
<dbReference type="EMBL" id="JBHSNP010000011">
    <property type="protein sequence ID" value="MFC5603340.1"/>
    <property type="molecule type" value="Genomic_DNA"/>
</dbReference>
<protein>
    <submittedName>
        <fullName evidence="1">Uncharacterized protein</fullName>
    </submittedName>
</protein>
<evidence type="ECO:0000313" key="1">
    <source>
        <dbReference type="EMBL" id="MFC5603340.1"/>
    </source>
</evidence>
<comment type="caution">
    <text evidence="1">The sequence shown here is derived from an EMBL/GenBank/DDBJ whole genome shotgun (WGS) entry which is preliminary data.</text>
</comment>
<gene>
    <name evidence="1" type="ORF">ACFPTP_08890</name>
</gene>
<proteinExistence type="predicted"/>
<dbReference type="Proteomes" id="UP001596071">
    <property type="component" value="Unassembled WGS sequence"/>
</dbReference>
<reference evidence="2" key="1">
    <citation type="journal article" date="2019" name="Int. J. Syst. Evol. Microbiol.">
        <title>The Global Catalogue of Microorganisms (GCM) 10K type strain sequencing project: providing services to taxonomists for standard genome sequencing and annotation.</title>
        <authorList>
            <consortium name="The Broad Institute Genomics Platform"/>
            <consortium name="The Broad Institute Genome Sequencing Center for Infectious Disease"/>
            <person name="Wu L."/>
            <person name="Ma J."/>
        </authorList>
    </citation>
    <scope>NUCLEOTIDE SEQUENCE [LARGE SCALE GENOMIC DNA]</scope>
    <source>
        <strain evidence="2">KACC 11299</strain>
    </source>
</reference>
<evidence type="ECO:0000313" key="2">
    <source>
        <dbReference type="Proteomes" id="UP001596071"/>
    </source>
</evidence>
<keyword evidence="2" id="KW-1185">Reference proteome</keyword>
<organism evidence="1 2">
    <name type="scientific">Sporosarcina koreensis</name>
    <dbReference type="NCBI Taxonomy" id="334735"/>
    <lineage>
        <taxon>Bacteria</taxon>
        <taxon>Bacillati</taxon>
        <taxon>Bacillota</taxon>
        <taxon>Bacilli</taxon>
        <taxon>Bacillales</taxon>
        <taxon>Caryophanaceae</taxon>
        <taxon>Sporosarcina</taxon>
    </lineage>
</organism>
<dbReference type="RefSeq" id="WP_381443706.1">
    <property type="nucleotide sequence ID" value="NZ_JBHSNP010000011.1"/>
</dbReference>